<reference evidence="10 11" key="1">
    <citation type="journal article" date="2020" name="mSystems">
        <title>Defining Genomic and Predicted Metabolic Features of the Acetobacterium Genus.</title>
        <authorList>
            <person name="Ross D.E."/>
            <person name="Marshall C.W."/>
            <person name="Gulliver D."/>
            <person name="May H.D."/>
            <person name="Norman R.S."/>
        </authorList>
    </citation>
    <scope>NUCLEOTIDE SEQUENCE [LARGE SCALE GENOMIC DNA]</scope>
    <source>
        <strain evidence="10 11">DSM 9173</strain>
    </source>
</reference>
<dbReference type="Pfam" id="PF20466">
    <property type="entry name" value="MmeI_TRD"/>
    <property type="match status" value="1"/>
</dbReference>
<accession>A0ABR6WK25</accession>
<evidence type="ECO:0000259" key="5">
    <source>
        <dbReference type="Pfam" id="PF20464"/>
    </source>
</evidence>
<keyword evidence="11" id="KW-1185">Reference proteome</keyword>
<dbReference type="PANTHER" id="PTHR33841:SF1">
    <property type="entry name" value="DNA METHYLTRANSFERASE A"/>
    <property type="match status" value="1"/>
</dbReference>
<dbReference type="InterPro" id="IPR046819">
    <property type="entry name" value="MmeI_hel"/>
</dbReference>
<gene>
    <name evidence="10" type="ORF">GH807_07340</name>
</gene>
<dbReference type="SUPFAM" id="SSF53335">
    <property type="entry name" value="S-adenosyl-L-methionine-dependent methyltransferases"/>
    <property type="match status" value="1"/>
</dbReference>
<evidence type="ECO:0000259" key="6">
    <source>
        <dbReference type="Pfam" id="PF20465"/>
    </source>
</evidence>
<dbReference type="InterPro" id="IPR046820">
    <property type="entry name" value="MmeI_TRD"/>
</dbReference>
<evidence type="ECO:0000313" key="11">
    <source>
        <dbReference type="Proteomes" id="UP000653358"/>
    </source>
</evidence>
<comment type="catalytic activity">
    <reaction evidence="4">
        <text>a 2'-deoxyadenosine in DNA + S-adenosyl-L-methionine = an N(6)-methyl-2'-deoxyadenosine in DNA + S-adenosyl-L-homocysteine + H(+)</text>
        <dbReference type="Rhea" id="RHEA:15197"/>
        <dbReference type="Rhea" id="RHEA-COMP:12418"/>
        <dbReference type="Rhea" id="RHEA-COMP:12419"/>
        <dbReference type="ChEBI" id="CHEBI:15378"/>
        <dbReference type="ChEBI" id="CHEBI:57856"/>
        <dbReference type="ChEBI" id="CHEBI:59789"/>
        <dbReference type="ChEBI" id="CHEBI:90615"/>
        <dbReference type="ChEBI" id="CHEBI:90616"/>
        <dbReference type="EC" id="2.1.1.72"/>
    </reaction>
</comment>
<evidence type="ECO:0000313" key="10">
    <source>
        <dbReference type="EMBL" id="MBC3796860.1"/>
    </source>
</evidence>
<dbReference type="Pfam" id="PF20465">
    <property type="entry name" value="MmeI_hel"/>
    <property type="match status" value="1"/>
</dbReference>
<dbReference type="InterPro" id="IPR050953">
    <property type="entry name" value="N4_N6_ade-DNA_methylase"/>
</dbReference>
<dbReference type="GO" id="GO:0008168">
    <property type="term" value="F:methyltransferase activity"/>
    <property type="evidence" value="ECO:0007669"/>
    <property type="project" value="UniProtKB-KW"/>
</dbReference>
<keyword evidence="3" id="KW-0808">Transferase</keyword>
<name>A0ABR6WK25_9FIRM</name>
<dbReference type="Gene3D" id="3.40.50.150">
    <property type="entry name" value="Vaccinia Virus protein VP39"/>
    <property type="match status" value="1"/>
</dbReference>
<evidence type="ECO:0000259" key="7">
    <source>
        <dbReference type="Pfam" id="PF20466"/>
    </source>
</evidence>
<evidence type="ECO:0000259" key="9">
    <source>
        <dbReference type="Pfam" id="PF20473"/>
    </source>
</evidence>
<dbReference type="Pfam" id="PF20473">
    <property type="entry name" value="MmeI_Mtase"/>
    <property type="match status" value="1"/>
</dbReference>
<protein>
    <recommendedName>
        <fullName evidence="1">site-specific DNA-methyltransferase (adenine-specific)</fullName>
        <ecNumber evidence="1">2.1.1.72</ecNumber>
    </recommendedName>
</protein>
<evidence type="ECO:0000256" key="4">
    <source>
        <dbReference type="ARBA" id="ARBA00047942"/>
    </source>
</evidence>
<feature type="domain" description="MmeI-like N-terminal" evidence="5">
    <location>
        <begin position="9"/>
        <end position="186"/>
    </location>
</feature>
<dbReference type="PANTHER" id="PTHR33841">
    <property type="entry name" value="DNA METHYLTRANSFERASE YEEA-RELATED"/>
    <property type="match status" value="1"/>
</dbReference>
<dbReference type="Pfam" id="PF20467">
    <property type="entry name" value="MmeI_C"/>
    <property type="match status" value="1"/>
</dbReference>
<feature type="domain" description="MmeI-like C-terminal" evidence="8">
    <location>
        <begin position="844"/>
        <end position="919"/>
    </location>
</feature>
<dbReference type="InterPro" id="IPR046818">
    <property type="entry name" value="MmeI_C"/>
</dbReference>
<dbReference type="EMBL" id="WJBB01000007">
    <property type="protein sequence ID" value="MBC3796860.1"/>
    <property type="molecule type" value="Genomic_DNA"/>
</dbReference>
<dbReference type="InterPro" id="IPR046816">
    <property type="entry name" value="MmeI_Mtase"/>
</dbReference>
<dbReference type="EC" id="2.1.1.72" evidence="1"/>
<dbReference type="InterPro" id="IPR029063">
    <property type="entry name" value="SAM-dependent_MTases_sf"/>
</dbReference>
<evidence type="ECO:0000256" key="1">
    <source>
        <dbReference type="ARBA" id="ARBA00011900"/>
    </source>
</evidence>
<organism evidence="10 11">
    <name type="scientific">Acetobacterium tundrae</name>
    <dbReference type="NCBI Taxonomy" id="132932"/>
    <lineage>
        <taxon>Bacteria</taxon>
        <taxon>Bacillati</taxon>
        <taxon>Bacillota</taxon>
        <taxon>Clostridia</taxon>
        <taxon>Eubacteriales</taxon>
        <taxon>Eubacteriaceae</taxon>
        <taxon>Acetobacterium</taxon>
    </lineage>
</organism>
<dbReference type="PRINTS" id="PR00507">
    <property type="entry name" value="N12N6MTFRASE"/>
</dbReference>
<feature type="domain" description="MmeI-like helicase spacer" evidence="6">
    <location>
        <begin position="198"/>
        <end position="273"/>
    </location>
</feature>
<evidence type="ECO:0000259" key="8">
    <source>
        <dbReference type="Pfam" id="PF20467"/>
    </source>
</evidence>
<dbReference type="Proteomes" id="UP000653358">
    <property type="component" value="Unassembled WGS sequence"/>
</dbReference>
<keyword evidence="2 10" id="KW-0489">Methyltransferase</keyword>
<comment type="caution">
    <text evidence="10">The sequence shown here is derived from an EMBL/GenBank/DDBJ whole genome shotgun (WGS) entry which is preliminary data.</text>
</comment>
<dbReference type="Pfam" id="PF20464">
    <property type="entry name" value="MmeI_N"/>
    <property type="match status" value="1"/>
</dbReference>
<dbReference type="InterPro" id="IPR046817">
    <property type="entry name" value="MmeI_N"/>
</dbReference>
<proteinExistence type="predicted"/>
<feature type="domain" description="MmeI-like target recognition" evidence="7">
    <location>
        <begin position="638"/>
        <end position="841"/>
    </location>
</feature>
<evidence type="ECO:0000256" key="3">
    <source>
        <dbReference type="ARBA" id="ARBA00022679"/>
    </source>
</evidence>
<sequence>MTDAERRAAAKQFVEMWTGKGYEKGQSQPFWLSLLRDVLGVKNPEQFIIFEDQVVLDHTSFIDGIIPETHVLIEQKGINKDLRKAIKQSDGTMLSPFQQAKRYSADLPYSKRPRWIVTCNFKAFLIYDMEKPNGEPEEILLENLPAETYCLEFLVDTGDNHIKKEMEISIQAGELVGKLYDELLKQYIHPDDPDSLKNLNMLCVRLVFCLYAEDAGIFGKHGKFHSYLKDYNVKDVRRALIDLFKVLDTKPTDRDPYLEPTLASFPYVNGGLFSEAAIEIPNFNETIVNLLLDNASEDFDWSEISPTIFGAVFESTLNPSTRRSGGMHYTSIENIHKVIDPLFLDELKEKFADIKAIPIEKTRNRQLEEFQTKLSRLTFLDPACGSGNFLTESYLALRKLENEVLKVLLGDQIRMGTDAHTPIKVSINQFYGIEINDFAVSVGKTALWIAESQMMMKTEDIIHMHLDFLPLKSYANIVEGNALRLDWEAVVPKTELDYIMGNPPFSGARMMSKEQKSDMDHIFGKLKGASNLDFVCAWFEKAAKYIDATSIHAAFVSTNSTTQGEQSAILWKDLMEQQHIHIDFAYRTFKWDSEAKDKAAVHCVIVGFSQVQDDGVKRIYLNESIIQFADNINGYLVDAPNVFVESRTKTICDVPSIGIGNQPIDGGFYLFTEEEKYDFITKEPQSEKWFKKWYGAKEFISQKPRYCLWLGDCPPNELRKMSECLKRVEAVKAFRMESKRGATLKLAETPTRFQVENMPKGNYVVIPEVSSERRRYIPIGFMNSDILCSNKVRLMPNATLYHFGILESNVHMAWMRAVCCRLKSDYSYSINIVYNNFVWPTPTDQQQAMIEKTAQEILNARALYPDSSFADLYDETVMPSALRKAHQLNDRAVMDAYGFDKKITESECVAELMRLYQEKVIGSGLNSETITGIDEVGKMKY</sequence>
<dbReference type="RefSeq" id="WP_148603101.1">
    <property type="nucleotide sequence ID" value="NZ_RXYB01000006.1"/>
</dbReference>
<feature type="domain" description="MmeI-like DNA-methyltransferase" evidence="9">
    <location>
        <begin position="362"/>
        <end position="619"/>
    </location>
</feature>
<dbReference type="GO" id="GO:0032259">
    <property type="term" value="P:methylation"/>
    <property type="evidence" value="ECO:0007669"/>
    <property type="project" value="UniProtKB-KW"/>
</dbReference>
<evidence type="ECO:0000256" key="2">
    <source>
        <dbReference type="ARBA" id="ARBA00022603"/>
    </source>
</evidence>